<dbReference type="OMA" id="PKQKWAK"/>
<dbReference type="GeneID" id="11533743"/>
<dbReference type="InterPro" id="IPR002925">
    <property type="entry name" value="Dienelactn_hydro"/>
</dbReference>
<dbReference type="GO" id="GO:0016787">
    <property type="term" value="F:hydrolase activity"/>
    <property type="evidence" value="ECO:0007669"/>
    <property type="project" value="InterPro"/>
</dbReference>
<dbReference type="SUPFAM" id="SSF53474">
    <property type="entry name" value="alpha/beta-Hydrolases"/>
    <property type="match status" value="1"/>
</dbReference>
<dbReference type="Gene3D" id="3.40.50.1820">
    <property type="entry name" value="alpha/beta hydrolase"/>
    <property type="match status" value="1"/>
</dbReference>
<dbReference type="AlphaFoldDB" id="G8BWQ2"/>
<reference evidence="2 3" key="1">
    <citation type="journal article" date="2011" name="Proc. Natl. Acad. Sci. U.S.A.">
        <title>Evolutionary erosion of yeast sex chromosomes by mating-type switching accidents.</title>
        <authorList>
            <person name="Gordon J.L."/>
            <person name="Armisen D."/>
            <person name="Proux-Wera E."/>
            <person name="Oheigeartaigh S.S."/>
            <person name="Byrne K.P."/>
            <person name="Wolfe K.H."/>
        </authorList>
    </citation>
    <scope>NUCLEOTIDE SEQUENCE [LARGE SCALE GENOMIC DNA]</scope>
    <source>
        <strain evidence="3">ATCC 24235 / CBS 4417 / NBRC 1672 / NRRL Y-8282 / UCD 70-5</strain>
    </source>
</reference>
<accession>G8BWQ2</accession>
<evidence type="ECO:0000313" key="2">
    <source>
        <dbReference type="EMBL" id="CCE64503.1"/>
    </source>
</evidence>
<dbReference type="Proteomes" id="UP000005666">
    <property type="component" value="Chromosome 8"/>
</dbReference>
<dbReference type="STRING" id="1071381.G8BWQ2"/>
<name>G8BWQ2_TETPH</name>
<sequence>MASKPPGKCCASGIAHTDEPIGKIEDFLGVQSYVTGEQHINEKVIVIATDIYGLCLKNTKLVADKLAAGGYAVLIPDILFDDPYPTLNASEALPDWLAKHPMDKVDELVIKYVKDLKAEYSPNFIGSIGYCFGAKPAIHLIDTKFALVDACAIAHPSFVSMEELEAIGKNPILISAAENDPIFSEESRHATEAKLKEIGANYVMDLFGGVEHGFAVRGDLSIPAVKYAREKTIVDQLFFFDHYCSKK</sequence>
<keyword evidence="3" id="KW-1185">Reference proteome</keyword>
<dbReference type="RefSeq" id="XP_003686937.1">
    <property type="nucleotide sequence ID" value="XM_003686889.1"/>
</dbReference>
<dbReference type="KEGG" id="tpf:TPHA_0H03000"/>
<dbReference type="HOGENOM" id="CLU_054590_2_1_1"/>
<dbReference type="InterPro" id="IPR029058">
    <property type="entry name" value="AB_hydrolase_fold"/>
</dbReference>
<dbReference type="Pfam" id="PF01738">
    <property type="entry name" value="DLH"/>
    <property type="match status" value="1"/>
</dbReference>
<evidence type="ECO:0000259" key="1">
    <source>
        <dbReference type="Pfam" id="PF01738"/>
    </source>
</evidence>
<dbReference type="eggNOG" id="KOG3043">
    <property type="taxonomic scope" value="Eukaryota"/>
</dbReference>
<proteinExistence type="predicted"/>
<dbReference type="PANTHER" id="PTHR17630:SF44">
    <property type="entry name" value="PROTEIN AIM2"/>
    <property type="match status" value="1"/>
</dbReference>
<dbReference type="EMBL" id="HE612863">
    <property type="protein sequence ID" value="CCE64503.1"/>
    <property type="molecule type" value="Genomic_DNA"/>
</dbReference>
<feature type="domain" description="Dienelactone hydrolase" evidence="1">
    <location>
        <begin position="32"/>
        <end position="243"/>
    </location>
</feature>
<protein>
    <recommendedName>
        <fullName evidence="1">Dienelactone hydrolase domain-containing protein</fullName>
    </recommendedName>
</protein>
<dbReference type="PANTHER" id="PTHR17630">
    <property type="entry name" value="DIENELACTONE HYDROLASE"/>
    <property type="match status" value="1"/>
</dbReference>
<gene>
    <name evidence="2" type="primary">TPHA0H03000</name>
    <name evidence="2" type="ordered locus">TPHA_0H03000</name>
</gene>
<organism evidence="2 3">
    <name type="scientific">Tetrapisispora phaffii (strain ATCC 24235 / CBS 4417 / NBRC 1672 / NRRL Y-8282 / UCD 70-5)</name>
    <name type="common">Yeast</name>
    <name type="synonym">Fabospora phaffii</name>
    <dbReference type="NCBI Taxonomy" id="1071381"/>
    <lineage>
        <taxon>Eukaryota</taxon>
        <taxon>Fungi</taxon>
        <taxon>Dikarya</taxon>
        <taxon>Ascomycota</taxon>
        <taxon>Saccharomycotina</taxon>
        <taxon>Saccharomycetes</taxon>
        <taxon>Saccharomycetales</taxon>
        <taxon>Saccharomycetaceae</taxon>
        <taxon>Tetrapisispora</taxon>
    </lineage>
</organism>
<dbReference type="OrthoDB" id="17560at2759"/>
<evidence type="ECO:0000313" key="3">
    <source>
        <dbReference type="Proteomes" id="UP000005666"/>
    </source>
</evidence>